<gene>
    <name evidence="4" type="ORF">PG997_011939</name>
</gene>
<comment type="caution">
    <text evidence="4">The sequence shown here is derived from an EMBL/GenBank/DDBJ whole genome shotgun (WGS) entry which is preliminary data.</text>
</comment>
<dbReference type="InterPro" id="IPR031348">
    <property type="entry name" value="PigL_N"/>
</dbReference>
<dbReference type="Gene3D" id="3.40.50.300">
    <property type="entry name" value="P-loop containing nucleotide triphosphate hydrolases"/>
    <property type="match status" value="1"/>
</dbReference>
<organism evidence="4 5">
    <name type="scientific">Apiospora hydei</name>
    <dbReference type="NCBI Taxonomy" id="1337664"/>
    <lineage>
        <taxon>Eukaryota</taxon>
        <taxon>Fungi</taxon>
        <taxon>Dikarya</taxon>
        <taxon>Ascomycota</taxon>
        <taxon>Pezizomycotina</taxon>
        <taxon>Sordariomycetes</taxon>
        <taxon>Xylariomycetidae</taxon>
        <taxon>Amphisphaeriales</taxon>
        <taxon>Apiosporaceae</taxon>
        <taxon>Apiospora</taxon>
    </lineage>
</organism>
<dbReference type="RefSeq" id="XP_066661946.1">
    <property type="nucleotide sequence ID" value="XM_066816254.1"/>
</dbReference>
<evidence type="ECO:0000313" key="4">
    <source>
        <dbReference type="EMBL" id="KAK8065192.1"/>
    </source>
</evidence>
<protein>
    <recommendedName>
        <fullName evidence="6">NACHT domain-containing protein</fullName>
    </recommendedName>
</protein>
<evidence type="ECO:0008006" key="6">
    <source>
        <dbReference type="Google" id="ProtNLM"/>
    </source>
</evidence>
<evidence type="ECO:0000313" key="5">
    <source>
        <dbReference type="Proteomes" id="UP001433268"/>
    </source>
</evidence>
<name>A0ABR1V1X0_9PEZI</name>
<dbReference type="PANTHER" id="PTHR10039">
    <property type="entry name" value="AMELOGENIN"/>
    <property type="match status" value="1"/>
</dbReference>
<dbReference type="PANTHER" id="PTHR10039:SF16">
    <property type="entry name" value="GPI INOSITOL-DEACYLASE"/>
    <property type="match status" value="1"/>
</dbReference>
<dbReference type="InterPro" id="IPR027417">
    <property type="entry name" value="P-loop_NTPase"/>
</dbReference>
<dbReference type="SUPFAM" id="SSF52540">
    <property type="entry name" value="P-loop containing nucleoside triphosphate hydrolases"/>
    <property type="match status" value="1"/>
</dbReference>
<sequence length="399" mass="44709">MADPLSIAASVAGLVSLADLIVVRLIKYGRAAKNAGSESRRLADEVNLLGGTLSSLSTLADALKDDAFDNKFRMHHIEACNDTLVEIQEALKKYNSDITTKKKAMWPFTVRRVEELIKDLTRHKGTIALALSANSMEAMVQLLADVQAHQAEITAAIKDTTKITSRIHENMERRKVLDYYLEYNPQSNYDMSLHLRHSGTGRWLTRLPEFQHWLTTPNSLLWLKGIPGAGKTVLAGVVIEEALKKSTVTTPSAFFFCDYKNEKTHSIETILRVLRYQLAIQKEEAYTKLEQHYQAHHSSGLPKTPSVPSLSSLLQEMVRLFSHVFLTVDGIDECGTRADEVLETLTAIMETTDNISMALLGRDEDNIRDCLEDVCVPVEIATHKEDISEYVRAQLGDRI</sequence>
<dbReference type="InterPro" id="IPR056884">
    <property type="entry name" value="NPHP3-like_N"/>
</dbReference>
<dbReference type="Pfam" id="PF24883">
    <property type="entry name" value="NPHP3_N"/>
    <property type="match status" value="1"/>
</dbReference>
<dbReference type="Pfam" id="PF17111">
    <property type="entry name" value="PigL_N"/>
    <property type="match status" value="1"/>
</dbReference>
<evidence type="ECO:0000256" key="1">
    <source>
        <dbReference type="ARBA" id="ARBA00022737"/>
    </source>
</evidence>
<dbReference type="EMBL" id="JAQQWN010000009">
    <property type="protein sequence ID" value="KAK8065192.1"/>
    <property type="molecule type" value="Genomic_DNA"/>
</dbReference>
<feature type="domain" description="Nephrocystin 3-like N-terminal" evidence="3">
    <location>
        <begin position="199"/>
        <end position="357"/>
    </location>
</feature>
<proteinExistence type="predicted"/>
<keyword evidence="5" id="KW-1185">Reference proteome</keyword>
<reference evidence="4 5" key="1">
    <citation type="submission" date="2023-01" db="EMBL/GenBank/DDBJ databases">
        <title>Analysis of 21 Apiospora genomes using comparative genomics revels a genus with tremendous synthesis potential of carbohydrate active enzymes and secondary metabolites.</title>
        <authorList>
            <person name="Sorensen T."/>
        </authorList>
    </citation>
    <scope>NUCLEOTIDE SEQUENCE [LARGE SCALE GENOMIC DNA]</scope>
    <source>
        <strain evidence="4 5">CBS 114990</strain>
    </source>
</reference>
<feature type="domain" description="Azaphilone pigments biosynthesis cluster protein L N-terminal" evidence="2">
    <location>
        <begin position="2"/>
        <end position="173"/>
    </location>
</feature>
<accession>A0ABR1V1X0</accession>
<evidence type="ECO:0000259" key="3">
    <source>
        <dbReference type="Pfam" id="PF24883"/>
    </source>
</evidence>
<dbReference type="Proteomes" id="UP001433268">
    <property type="component" value="Unassembled WGS sequence"/>
</dbReference>
<dbReference type="GeneID" id="92049314"/>
<keyword evidence="1" id="KW-0677">Repeat</keyword>
<evidence type="ECO:0000259" key="2">
    <source>
        <dbReference type="Pfam" id="PF17111"/>
    </source>
</evidence>